<keyword evidence="3" id="KW-1185">Reference proteome</keyword>
<evidence type="ECO:0008006" key="4">
    <source>
        <dbReference type="Google" id="ProtNLM"/>
    </source>
</evidence>
<gene>
    <name evidence="2" type="ORF">WJX73_005433</name>
</gene>
<accession>A0AAW1P782</accession>
<organism evidence="2 3">
    <name type="scientific">Symbiochloris irregularis</name>
    <dbReference type="NCBI Taxonomy" id="706552"/>
    <lineage>
        <taxon>Eukaryota</taxon>
        <taxon>Viridiplantae</taxon>
        <taxon>Chlorophyta</taxon>
        <taxon>core chlorophytes</taxon>
        <taxon>Trebouxiophyceae</taxon>
        <taxon>Trebouxiales</taxon>
        <taxon>Trebouxiaceae</taxon>
        <taxon>Symbiochloris</taxon>
    </lineage>
</organism>
<reference evidence="2 3" key="1">
    <citation type="journal article" date="2024" name="Nat. Commun.">
        <title>Phylogenomics reveals the evolutionary origins of lichenization in chlorophyte algae.</title>
        <authorList>
            <person name="Puginier C."/>
            <person name="Libourel C."/>
            <person name="Otte J."/>
            <person name="Skaloud P."/>
            <person name="Haon M."/>
            <person name="Grisel S."/>
            <person name="Petersen M."/>
            <person name="Berrin J.G."/>
            <person name="Delaux P.M."/>
            <person name="Dal Grande F."/>
            <person name="Keller J."/>
        </authorList>
    </citation>
    <scope>NUCLEOTIDE SEQUENCE [LARGE SCALE GENOMIC DNA]</scope>
    <source>
        <strain evidence="2 3">SAG 2036</strain>
    </source>
</reference>
<feature type="region of interest" description="Disordered" evidence="1">
    <location>
        <begin position="249"/>
        <end position="278"/>
    </location>
</feature>
<dbReference type="InterPro" id="IPR036047">
    <property type="entry name" value="F-box-like_dom_sf"/>
</dbReference>
<evidence type="ECO:0000256" key="1">
    <source>
        <dbReference type="SAM" id="MobiDB-lite"/>
    </source>
</evidence>
<dbReference type="Proteomes" id="UP001465755">
    <property type="component" value="Unassembled WGS sequence"/>
</dbReference>
<dbReference type="EMBL" id="JALJOQ010000042">
    <property type="protein sequence ID" value="KAK9805750.1"/>
    <property type="molecule type" value="Genomic_DNA"/>
</dbReference>
<dbReference type="SUPFAM" id="SSF81383">
    <property type="entry name" value="F-box domain"/>
    <property type="match status" value="1"/>
</dbReference>
<sequence length="347" mass="37716">MTAPCRSERESSTKCQRHSNMGRLPVFVILSLGQELSQTQHGGPVTQRSITSTGLHDALSAYMLRFLATGELAALACTCKDMRDLAYGQDALWRSSAQGHLPANHPSIEGLDRAGVQQLMQRRADACCNLAAGRSGVKLNLAPCYGWKSFQFLDACFGNDNHLVIFSIVQYDWPFGRPLVCFSLVHLDVQTGNKVKQLGPVELGAIHKRVPTEYAAVKRDMKQFFSSCGTLLVVPVEVKRRMHANLHEDDDVSDVGANSNGDASHLESDGGMSGSHPDAGSRQVGCVLIVLDAATLEVKRLIEGPNAAKGAVIVHHQMSADNRLLAIVECSEGSAQFYVTLFHMQCI</sequence>
<proteinExistence type="predicted"/>
<protein>
    <recommendedName>
        <fullName evidence="4">F-box domain-containing protein</fullName>
    </recommendedName>
</protein>
<evidence type="ECO:0000313" key="3">
    <source>
        <dbReference type="Proteomes" id="UP001465755"/>
    </source>
</evidence>
<name>A0AAW1P782_9CHLO</name>
<dbReference type="AlphaFoldDB" id="A0AAW1P782"/>
<comment type="caution">
    <text evidence="2">The sequence shown here is derived from an EMBL/GenBank/DDBJ whole genome shotgun (WGS) entry which is preliminary data.</text>
</comment>
<evidence type="ECO:0000313" key="2">
    <source>
        <dbReference type="EMBL" id="KAK9805750.1"/>
    </source>
</evidence>